<protein>
    <submittedName>
        <fullName evidence="1">Uncharacterized protein</fullName>
    </submittedName>
</protein>
<accession>A0A1H0N6R1</accession>
<evidence type="ECO:0000313" key="1">
    <source>
        <dbReference type="EMBL" id="SDO88372.1"/>
    </source>
</evidence>
<keyword evidence="2" id="KW-1185">Reference proteome</keyword>
<dbReference type="Proteomes" id="UP000199317">
    <property type="component" value="Unassembled WGS sequence"/>
</dbReference>
<name>A0A1H0N6R1_9BURK</name>
<proteinExistence type="predicted"/>
<dbReference type="AlphaFoldDB" id="A0A1H0N6R1"/>
<dbReference type="EMBL" id="FNJL01000004">
    <property type="protein sequence ID" value="SDO88372.1"/>
    <property type="molecule type" value="Genomic_DNA"/>
</dbReference>
<evidence type="ECO:0000313" key="2">
    <source>
        <dbReference type="Proteomes" id="UP000199317"/>
    </source>
</evidence>
<organism evidence="1 2">
    <name type="scientific">Paracidovorax cattleyae</name>
    <dbReference type="NCBI Taxonomy" id="80868"/>
    <lineage>
        <taxon>Bacteria</taxon>
        <taxon>Pseudomonadati</taxon>
        <taxon>Pseudomonadota</taxon>
        <taxon>Betaproteobacteria</taxon>
        <taxon>Burkholderiales</taxon>
        <taxon>Comamonadaceae</taxon>
        <taxon>Paracidovorax</taxon>
    </lineage>
</organism>
<sequence>MGGVDWIDGLVERGLAKFESGNGYPTRFSATAAAALPLIASGKPPAHGDLSVHGDDYFMPAGWIGDFKVYVERIAACKPTDPFVIEVWDQS</sequence>
<reference evidence="2" key="1">
    <citation type="submission" date="2016-10" db="EMBL/GenBank/DDBJ databases">
        <authorList>
            <person name="Varghese N."/>
            <person name="Submissions S."/>
        </authorList>
    </citation>
    <scope>NUCLEOTIDE SEQUENCE [LARGE SCALE GENOMIC DNA]</scope>
    <source>
        <strain evidence="2">DSM 17101</strain>
    </source>
</reference>
<gene>
    <name evidence="1" type="ORF">SAMN04489708_104234</name>
</gene>